<feature type="coiled-coil region" evidence="1">
    <location>
        <begin position="113"/>
        <end position="145"/>
    </location>
</feature>
<evidence type="ECO:0000256" key="2">
    <source>
        <dbReference type="SAM" id="Phobius"/>
    </source>
</evidence>
<keyword evidence="1" id="KW-0175">Coiled coil</keyword>
<gene>
    <name evidence="3" type="ORF">DRF62_17235</name>
</gene>
<keyword evidence="2" id="KW-0472">Membrane</keyword>
<protein>
    <submittedName>
        <fullName evidence="3">Uncharacterized protein</fullName>
    </submittedName>
</protein>
<sequence length="233" mass="26900">MRKSLHNINIHEKKLYLNLNLSLNHFCIYITFIFSFFSSFVYAQEGIGKEVSPPTIVLKQGATIFSTDASFNQQINSDRITVKNADVSNVGIQSDAKVLTAKPEKDKEFQTPKKDFKSEFKKAEENKNKETLKKVEKEISEHNDKAKKNSFNAKSLWFPTSEQFTVSEHINRDYVAPSHHNHHFSKILASQNQYVVKSALDFLHKQKYIYYNSKSLDYCFTHVFSVRPPPVLG</sequence>
<evidence type="ECO:0000256" key="1">
    <source>
        <dbReference type="SAM" id="Coils"/>
    </source>
</evidence>
<proteinExistence type="predicted"/>
<evidence type="ECO:0000313" key="3">
    <source>
        <dbReference type="EMBL" id="REC51479.1"/>
    </source>
</evidence>
<keyword evidence="2" id="KW-0812">Transmembrane</keyword>
<dbReference type="AlphaFoldDB" id="A0A3D9BDF0"/>
<feature type="transmembrane region" description="Helical" evidence="2">
    <location>
        <begin position="21"/>
        <end position="43"/>
    </location>
</feature>
<name>A0A3D9BDF0_9FLAO</name>
<keyword evidence="4" id="KW-1185">Reference proteome</keyword>
<dbReference type="Proteomes" id="UP000256512">
    <property type="component" value="Unassembled WGS sequence"/>
</dbReference>
<accession>A0A3D9BDF0</accession>
<evidence type="ECO:0000313" key="4">
    <source>
        <dbReference type="Proteomes" id="UP000256512"/>
    </source>
</evidence>
<dbReference type="EMBL" id="QNVS01000074">
    <property type="protein sequence ID" value="REC51479.1"/>
    <property type="molecule type" value="Genomic_DNA"/>
</dbReference>
<dbReference type="RefSeq" id="WP_115951407.1">
    <property type="nucleotide sequence ID" value="NZ_QNVS01000074.1"/>
</dbReference>
<keyword evidence="2" id="KW-1133">Transmembrane helix</keyword>
<organism evidence="3 4">
    <name type="scientific">Chryseobacterium piscium</name>
    <dbReference type="NCBI Taxonomy" id="333702"/>
    <lineage>
        <taxon>Bacteria</taxon>
        <taxon>Pseudomonadati</taxon>
        <taxon>Bacteroidota</taxon>
        <taxon>Flavobacteriia</taxon>
        <taxon>Flavobacteriales</taxon>
        <taxon>Weeksellaceae</taxon>
        <taxon>Chryseobacterium group</taxon>
        <taxon>Chryseobacterium</taxon>
    </lineage>
</organism>
<reference evidence="3 4" key="1">
    <citation type="journal article" date="2006" name="Int. J. Syst. Evol. Microbiol.">
        <title>Chryseobacterium piscium sp. nov., isolated from fish of the South Atlantic Ocean off South Africa.</title>
        <authorList>
            <person name="de Beer H."/>
            <person name="Hugo C.J."/>
            <person name="Jooste P.J."/>
            <person name="Vancanneyt M."/>
            <person name="Coenye T."/>
            <person name="Vandamme P."/>
        </authorList>
    </citation>
    <scope>NUCLEOTIDE SEQUENCE [LARGE SCALE GENOMIC DNA]</scope>
    <source>
        <strain evidence="3 4">CCUG 51923</strain>
    </source>
</reference>
<comment type="caution">
    <text evidence="3">The sequence shown here is derived from an EMBL/GenBank/DDBJ whole genome shotgun (WGS) entry which is preliminary data.</text>
</comment>